<dbReference type="AlphaFoldDB" id="A0AAV5D2C7"/>
<organism evidence="5 6">
    <name type="scientific">Eleusine coracana subsp. coracana</name>
    <dbReference type="NCBI Taxonomy" id="191504"/>
    <lineage>
        <taxon>Eukaryota</taxon>
        <taxon>Viridiplantae</taxon>
        <taxon>Streptophyta</taxon>
        <taxon>Embryophyta</taxon>
        <taxon>Tracheophyta</taxon>
        <taxon>Spermatophyta</taxon>
        <taxon>Magnoliopsida</taxon>
        <taxon>Liliopsida</taxon>
        <taxon>Poales</taxon>
        <taxon>Poaceae</taxon>
        <taxon>PACMAD clade</taxon>
        <taxon>Chloridoideae</taxon>
        <taxon>Cynodonteae</taxon>
        <taxon>Eleusininae</taxon>
        <taxon>Eleusine</taxon>
    </lineage>
</organism>
<proteinExistence type="inferred from homology"/>
<dbReference type="GO" id="GO:0008146">
    <property type="term" value="F:sulfotransferase activity"/>
    <property type="evidence" value="ECO:0007669"/>
    <property type="project" value="InterPro"/>
</dbReference>
<comment type="similarity">
    <text evidence="1 3">Belongs to the sulfotransferase 1 family.</text>
</comment>
<evidence type="ECO:0000256" key="2">
    <source>
        <dbReference type="ARBA" id="ARBA00022679"/>
    </source>
</evidence>
<dbReference type="InterPro" id="IPR027417">
    <property type="entry name" value="P-loop_NTPase"/>
</dbReference>
<dbReference type="InterPro" id="IPR000863">
    <property type="entry name" value="Sulfotransferase_dom"/>
</dbReference>
<dbReference type="Pfam" id="PF00685">
    <property type="entry name" value="Sulfotransfer_1"/>
    <property type="match status" value="1"/>
</dbReference>
<dbReference type="Proteomes" id="UP001054889">
    <property type="component" value="Unassembled WGS sequence"/>
</dbReference>
<dbReference type="EMBL" id="BQKI01000011">
    <property type="protein sequence ID" value="GJN04431.1"/>
    <property type="molecule type" value="Genomic_DNA"/>
</dbReference>
<dbReference type="Gene3D" id="3.40.50.300">
    <property type="entry name" value="P-loop containing nucleotide triphosphate hydrolases"/>
    <property type="match status" value="1"/>
</dbReference>
<comment type="caution">
    <text evidence="5">The sequence shown here is derived from an EMBL/GenBank/DDBJ whole genome shotgun (WGS) entry which is preliminary data.</text>
</comment>
<evidence type="ECO:0000256" key="1">
    <source>
        <dbReference type="ARBA" id="ARBA00005771"/>
    </source>
</evidence>
<keyword evidence="2 3" id="KW-0808">Transferase</keyword>
<evidence type="ECO:0000313" key="5">
    <source>
        <dbReference type="EMBL" id="GJN04431.1"/>
    </source>
</evidence>
<sequence length="118" mass="12581">MEDVDGNIDVFAFLPSLCVLATHLPHHLLPERIGRVVYVCRDPKDALVSGWLFTQKVMADKHGSDGDVAPLHTLEEAFELFCDRSCVGGPVVPHARVLGGEPTVAGQGALPPVQGDAS</sequence>
<evidence type="ECO:0000313" key="6">
    <source>
        <dbReference type="Proteomes" id="UP001054889"/>
    </source>
</evidence>
<dbReference type="EC" id="2.8.2.-" evidence="3"/>
<reference evidence="5" key="1">
    <citation type="journal article" date="2018" name="DNA Res.">
        <title>Multiple hybrid de novo genome assembly of finger millet, an orphan allotetraploid crop.</title>
        <authorList>
            <person name="Hatakeyama M."/>
            <person name="Aluri S."/>
            <person name="Balachadran M.T."/>
            <person name="Sivarajan S.R."/>
            <person name="Patrignani A."/>
            <person name="Gruter S."/>
            <person name="Poveda L."/>
            <person name="Shimizu-Inatsugi R."/>
            <person name="Baeten J."/>
            <person name="Francoijs K.J."/>
            <person name="Nataraja K.N."/>
            <person name="Reddy Y.A.N."/>
            <person name="Phadnis S."/>
            <person name="Ravikumar R.L."/>
            <person name="Schlapbach R."/>
            <person name="Sreeman S.M."/>
            <person name="Shimizu K.K."/>
        </authorList>
    </citation>
    <scope>NUCLEOTIDE SEQUENCE</scope>
</reference>
<evidence type="ECO:0000256" key="3">
    <source>
        <dbReference type="RuleBase" id="RU361155"/>
    </source>
</evidence>
<gene>
    <name evidence="5" type="primary">ga21979</name>
    <name evidence="5" type="ORF">PR202_ga21979</name>
</gene>
<feature type="domain" description="Sulfotransferase" evidence="4">
    <location>
        <begin position="14"/>
        <end position="96"/>
    </location>
</feature>
<reference evidence="5" key="2">
    <citation type="submission" date="2021-12" db="EMBL/GenBank/DDBJ databases">
        <title>Resequencing data analysis of finger millet.</title>
        <authorList>
            <person name="Hatakeyama M."/>
            <person name="Aluri S."/>
            <person name="Balachadran M.T."/>
            <person name="Sivarajan S.R."/>
            <person name="Poveda L."/>
            <person name="Shimizu-Inatsugi R."/>
            <person name="Schlapbach R."/>
            <person name="Sreeman S.M."/>
            <person name="Shimizu K.K."/>
        </authorList>
    </citation>
    <scope>NUCLEOTIDE SEQUENCE</scope>
</reference>
<evidence type="ECO:0000259" key="4">
    <source>
        <dbReference type="Pfam" id="PF00685"/>
    </source>
</evidence>
<name>A0AAV5D2C7_ELECO</name>
<keyword evidence="6" id="KW-1185">Reference proteome</keyword>
<dbReference type="SUPFAM" id="SSF52540">
    <property type="entry name" value="P-loop containing nucleoside triphosphate hydrolases"/>
    <property type="match status" value="1"/>
</dbReference>
<accession>A0AAV5D2C7</accession>
<dbReference type="PANTHER" id="PTHR11783">
    <property type="entry name" value="SULFOTRANSFERASE SULT"/>
    <property type="match status" value="1"/>
</dbReference>
<protein>
    <recommendedName>
        <fullName evidence="3">Sulfotransferase</fullName>
        <ecNumber evidence="3">2.8.2.-</ecNumber>
    </recommendedName>
</protein>